<dbReference type="OrthoDB" id="46968at2759"/>
<reference evidence="1 2" key="1">
    <citation type="journal article" date="2015" name="Plant Cell">
        <title>Oil accumulation by the oleaginous diatom Fistulifera solaris as revealed by the genome and transcriptome.</title>
        <authorList>
            <person name="Tanaka T."/>
            <person name="Maeda Y."/>
            <person name="Veluchamy A."/>
            <person name="Tanaka M."/>
            <person name="Abida H."/>
            <person name="Marechal E."/>
            <person name="Bowler C."/>
            <person name="Muto M."/>
            <person name="Sunaga Y."/>
            <person name="Tanaka M."/>
            <person name="Yoshino T."/>
            <person name="Taniguchi T."/>
            <person name="Fukuda Y."/>
            <person name="Nemoto M."/>
            <person name="Matsumoto M."/>
            <person name="Wong P.S."/>
            <person name="Aburatani S."/>
            <person name="Fujibuchi W."/>
        </authorList>
    </citation>
    <scope>NUCLEOTIDE SEQUENCE [LARGE SCALE GENOMIC DNA]</scope>
    <source>
        <strain evidence="1 2">JPCC DA0580</strain>
    </source>
</reference>
<accession>A0A1Z5JHU9</accession>
<name>A0A1Z5JHU9_FISSO</name>
<sequence length="429" mass="49188">MRSRKLGLISLVRLLLLLTVLVTITLNWCFYSAKVIAKNDELEHNRIIAHTESSSTTTLPVWMQDYMNWHALQSPDDSSVDYLVVRCLNQDTHCGGTADRLMPLPLFVMMAARMKRVLLFHWERPCPLEEFLLPSTDVDWRIPKNHELFQSLDWMSTVRISHQLNVLQILDPEFEPPTRRRSKPLPAVLPRVVTTAYQSQLHGADLYDQFRNRTDSFQRKDASGGSTDSHPNEPSFEQVYSALWKTFFQPSPRVQNKIDAALLDMQLVPNDYVAAHIRALYQQEAGPKKTAFVARNAMHCASQFLSYEGQPIYVVSDSVNSTKMAMQYVHQQHSDEAVVVVTRPVTSVLHLDRGTAFLEKDADQWTNNEFCADYDDTFVDLYLLILAKCRTVHLGSFAKWAHLIHGGNCINSHFQKQCRWKKVLDSKPG</sequence>
<evidence type="ECO:0000313" key="1">
    <source>
        <dbReference type="EMBL" id="GAX13587.1"/>
    </source>
</evidence>
<dbReference type="InParanoid" id="A0A1Z5JHU9"/>
<evidence type="ECO:0000313" key="2">
    <source>
        <dbReference type="Proteomes" id="UP000198406"/>
    </source>
</evidence>
<proteinExistence type="predicted"/>
<dbReference type="Proteomes" id="UP000198406">
    <property type="component" value="Unassembled WGS sequence"/>
</dbReference>
<keyword evidence="2" id="KW-1185">Reference proteome</keyword>
<dbReference type="EMBL" id="BDSP01000070">
    <property type="protein sequence ID" value="GAX13587.1"/>
    <property type="molecule type" value="Genomic_DNA"/>
</dbReference>
<evidence type="ECO:0008006" key="3">
    <source>
        <dbReference type="Google" id="ProtNLM"/>
    </source>
</evidence>
<dbReference type="AlphaFoldDB" id="A0A1Z5JHU9"/>
<comment type="caution">
    <text evidence="1">The sequence shown here is derived from an EMBL/GenBank/DDBJ whole genome shotgun (WGS) entry which is preliminary data.</text>
</comment>
<organism evidence="1 2">
    <name type="scientific">Fistulifera solaris</name>
    <name type="common">Oleaginous diatom</name>
    <dbReference type="NCBI Taxonomy" id="1519565"/>
    <lineage>
        <taxon>Eukaryota</taxon>
        <taxon>Sar</taxon>
        <taxon>Stramenopiles</taxon>
        <taxon>Ochrophyta</taxon>
        <taxon>Bacillariophyta</taxon>
        <taxon>Bacillariophyceae</taxon>
        <taxon>Bacillariophycidae</taxon>
        <taxon>Naviculales</taxon>
        <taxon>Naviculaceae</taxon>
        <taxon>Fistulifera</taxon>
    </lineage>
</organism>
<gene>
    <name evidence="1" type="ORF">FisN_3Lh157</name>
</gene>
<protein>
    <recommendedName>
        <fullName evidence="3">O-fucosyltransferase family protein</fullName>
    </recommendedName>
</protein>